<dbReference type="Pfam" id="PF10604">
    <property type="entry name" value="Polyketide_cyc2"/>
    <property type="match status" value="1"/>
</dbReference>
<dbReference type="OrthoDB" id="191189at2"/>
<dbReference type="RefSeq" id="WP_091726271.1">
    <property type="nucleotide sequence ID" value="NZ_LT629757.1"/>
</dbReference>
<proteinExistence type="predicted"/>
<gene>
    <name evidence="1" type="ORF">SAMN04488570_0764</name>
</gene>
<dbReference type="Gene3D" id="3.30.530.20">
    <property type="match status" value="1"/>
</dbReference>
<dbReference type="SUPFAM" id="SSF55961">
    <property type="entry name" value="Bet v1-like"/>
    <property type="match status" value="1"/>
</dbReference>
<organism evidence="1 2">
    <name type="scientific">Nocardioides scoriae</name>
    <dbReference type="NCBI Taxonomy" id="642780"/>
    <lineage>
        <taxon>Bacteria</taxon>
        <taxon>Bacillati</taxon>
        <taxon>Actinomycetota</taxon>
        <taxon>Actinomycetes</taxon>
        <taxon>Propionibacteriales</taxon>
        <taxon>Nocardioidaceae</taxon>
        <taxon>Nocardioides</taxon>
    </lineage>
</organism>
<accession>A0A1H1N3S8</accession>
<dbReference type="InterPro" id="IPR023393">
    <property type="entry name" value="START-like_dom_sf"/>
</dbReference>
<protein>
    <submittedName>
        <fullName evidence="1">Polyketide cyclase / dehydrase and lipid transport</fullName>
    </submittedName>
</protein>
<dbReference type="InterPro" id="IPR019587">
    <property type="entry name" value="Polyketide_cyclase/dehydratase"/>
</dbReference>
<evidence type="ECO:0000313" key="1">
    <source>
        <dbReference type="EMBL" id="SDR93771.1"/>
    </source>
</evidence>
<dbReference type="Proteomes" id="UP000198859">
    <property type="component" value="Chromosome I"/>
</dbReference>
<dbReference type="AlphaFoldDB" id="A0A1H1N3S8"/>
<name>A0A1H1N3S8_9ACTN</name>
<dbReference type="EMBL" id="LT629757">
    <property type="protein sequence ID" value="SDR93771.1"/>
    <property type="molecule type" value="Genomic_DNA"/>
</dbReference>
<evidence type="ECO:0000313" key="2">
    <source>
        <dbReference type="Proteomes" id="UP000198859"/>
    </source>
</evidence>
<keyword evidence="2" id="KW-1185">Reference proteome</keyword>
<reference evidence="2" key="1">
    <citation type="submission" date="2016-10" db="EMBL/GenBank/DDBJ databases">
        <authorList>
            <person name="Varghese N."/>
            <person name="Submissions S."/>
        </authorList>
    </citation>
    <scope>NUCLEOTIDE SEQUENCE [LARGE SCALE GENOMIC DNA]</scope>
    <source>
        <strain evidence="2">DSM 22127</strain>
    </source>
</reference>
<dbReference type="STRING" id="642780.SAMN04488570_0764"/>
<sequence>MASVTVRVQGDAPVDLAWERYADPALWSTWSPQIQRVDTAMTRLSAGARGTVRAGLLPHPTLGVPFEVLEVDEPTRTWTWQVRLAPLGLVRLHLEHGVEAHGDGSATWLHVTGPAPVVVAYAPLARLAMTRLVRR</sequence>